<comment type="cofactor">
    <cofactor evidence="1 5 6">
        <name>pyridoxal 5'-phosphate</name>
        <dbReference type="ChEBI" id="CHEBI:597326"/>
    </cofactor>
</comment>
<comment type="similarity">
    <text evidence="6">Belongs to the group II decarboxylase family.</text>
</comment>
<dbReference type="InterPro" id="IPR015424">
    <property type="entry name" value="PyrdxlP-dep_Trfase"/>
</dbReference>
<dbReference type="InterPro" id="IPR002129">
    <property type="entry name" value="PyrdxlP-dep_de-COase"/>
</dbReference>
<keyword evidence="2" id="KW-0210">Decarboxylase</keyword>
<dbReference type="GO" id="GO:0006520">
    <property type="term" value="P:amino acid metabolic process"/>
    <property type="evidence" value="ECO:0007669"/>
    <property type="project" value="InterPro"/>
</dbReference>
<dbReference type="EC" id="4.1.1.28" evidence="8"/>
<sequence length="514" mass="52872">MLTAELPQTRFADPPVDGLRLLDRPRPGVDPFDGFGPALQRAHALAAAYIESLPTRPVSRQATPAAMAAALAEPLPESGVAPDAAVAEWLGRAEPGIVASSGPRFFGWVIGGTTPAALAGDWLAAALNQCAAGWAVSPAAIQTELTVLGWLKELFGLPADRVGALTSGTSMSHLVGLAAARQWASGRLGFDAARDGLAGHPPIPVLASTEIHVSAVKALAILGIGRSSLQKLPAPGGSVDLDALAAALAAIDGPAIVVANAGEVNTGAFDDIAAMADLCARHPGGAWLHVDGAFGLFAAASPQTARLVRGVERADSVAADAHKWLNVPYDSGFVLVRDAEALRAAFAVAAAYIAPQDGTVWDPFRQSHTPELARRFRGLPVWCALKALGRTGVQALVERCLGNAAAFAGWVEAEPGLELVAPAPLNIVCFRYAPAGLDPEATDAFNRAAVTALQADGRVVVSGTNWRGREAVRAAFDNWATGPADVAILERAVADVGRRLVADGRAGGSGLAAR</sequence>
<protein>
    <submittedName>
        <fullName evidence="8">Aromatic-L-amino-acid decarboxylase</fullName>
        <ecNumber evidence="8">4.1.1.28</ecNumber>
    </submittedName>
</protein>
<feature type="modified residue" description="N6-(pyridoxal phosphate)lysine" evidence="5">
    <location>
        <position position="323"/>
    </location>
</feature>
<accession>A0A6J4V8G2</accession>
<evidence type="ECO:0000256" key="1">
    <source>
        <dbReference type="ARBA" id="ARBA00001933"/>
    </source>
</evidence>
<dbReference type="GO" id="GO:0030170">
    <property type="term" value="F:pyridoxal phosphate binding"/>
    <property type="evidence" value="ECO:0007669"/>
    <property type="project" value="InterPro"/>
</dbReference>
<dbReference type="Gene3D" id="3.90.1150.170">
    <property type="match status" value="2"/>
</dbReference>
<dbReference type="GO" id="GO:0004058">
    <property type="term" value="F:aromatic-L-amino-acid decarboxylase activity"/>
    <property type="evidence" value="ECO:0007669"/>
    <property type="project" value="UniProtKB-EC"/>
</dbReference>
<organism evidence="8">
    <name type="scientific">uncultured Thermomicrobiales bacterium</name>
    <dbReference type="NCBI Taxonomy" id="1645740"/>
    <lineage>
        <taxon>Bacteria</taxon>
        <taxon>Pseudomonadati</taxon>
        <taxon>Thermomicrobiota</taxon>
        <taxon>Thermomicrobia</taxon>
        <taxon>Thermomicrobiales</taxon>
        <taxon>environmental samples</taxon>
    </lineage>
</organism>
<evidence type="ECO:0000256" key="2">
    <source>
        <dbReference type="ARBA" id="ARBA00022793"/>
    </source>
</evidence>
<evidence type="ECO:0000256" key="4">
    <source>
        <dbReference type="ARBA" id="ARBA00023239"/>
    </source>
</evidence>
<proteinExistence type="inferred from homology"/>
<evidence type="ECO:0000256" key="5">
    <source>
        <dbReference type="PIRSR" id="PIRSR602129-50"/>
    </source>
</evidence>
<dbReference type="Pfam" id="PF00282">
    <property type="entry name" value="Pyridoxal_deC"/>
    <property type="match status" value="1"/>
</dbReference>
<dbReference type="Gene3D" id="3.40.640.10">
    <property type="entry name" value="Type I PLP-dependent aspartate aminotransferase-like (Major domain)"/>
    <property type="match status" value="1"/>
</dbReference>
<keyword evidence="4 6" id="KW-0456">Lyase</keyword>
<dbReference type="PANTHER" id="PTHR11999:SF70">
    <property type="entry name" value="MIP05841P"/>
    <property type="match status" value="1"/>
</dbReference>
<feature type="region of interest" description="Disordered" evidence="7">
    <location>
        <begin position="1"/>
        <end position="23"/>
    </location>
</feature>
<dbReference type="PANTHER" id="PTHR11999">
    <property type="entry name" value="GROUP II PYRIDOXAL-5-PHOSPHATE DECARBOXYLASE"/>
    <property type="match status" value="1"/>
</dbReference>
<name>A0A6J4V8G2_9BACT</name>
<reference evidence="8" key="1">
    <citation type="submission" date="2020-02" db="EMBL/GenBank/DDBJ databases">
        <authorList>
            <person name="Meier V. D."/>
        </authorList>
    </citation>
    <scope>NUCLEOTIDE SEQUENCE</scope>
    <source>
        <strain evidence="8">AVDCRST_MAG19</strain>
    </source>
</reference>
<evidence type="ECO:0000256" key="3">
    <source>
        <dbReference type="ARBA" id="ARBA00022898"/>
    </source>
</evidence>
<dbReference type="InterPro" id="IPR010977">
    <property type="entry name" value="Aromatic_deC"/>
</dbReference>
<keyword evidence="3 5" id="KW-0663">Pyridoxal phosphate</keyword>
<gene>
    <name evidence="8" type="ORF">AVDCRST_MAG19-2679</name>
</gene>
<evidence type="ECO:0000256" key="7">
    <source>
        <dbReference type="SAM" id="MobiDB-lite"/>
    </source>
</evidence>
<evidence type="ECO:0000256" key="6">
    <source>
        <dbReference type="RuleBase" id="RU000382"/>
    </source>
</evidence>
<dbReference type="AlphaFoldDB" id="A0A6J4V8G2"/>
<dbReference type="InterPro" id="IPR015421">
    <property type="entry name" value="PyrdxlP-dep_Trfase_major"/>
</dbReference>
<dbReference type="EMBL" id="CADCWL010000133">
    <property type="protein sequence ID" value="CAA9570017.1"/>
    <property type="molecule type" value="Genomic_DNA"/>
</dbReference>
<evidence type="ECO:0000313" key="8">
    <source>
        <dbReference type="EMBL" id="CAA9570017.1"/>
    </source>
</evidence>
<dbReference type="GO" id="GO:0019752">
    <property type="term" value="P:carboxylic acid metabolic process"/>
    <property type="evidence" value="ECO:0007669"/>
    <property type="project" value="InterPro"/>
</dbReference>
<dbReference type="PRINTS" id="PR00800">
    <property type="entry name" value="YHDCRBOXLASE"/>
</dbReference>
<dbReference type="SUPFAM" id="SSF53383">
    <property type="entry name" value="PLP-dependent transferases"/>
    <property type="match status" value="1"/>
</dbReference>